<keyword evidence="4" id="KW-0805">Transcription regulation</keyword>
<dbReference type="GO" id="GO:0006357">
    <property type="term" value="P:regulation of transcription by RNA polymerase II"/>
    <property type="evidence" value="ECO:0007669"/>
    <property type="project" value="InterPro"/>
</dbReference>
<keyword evidence="7" id="KW-1185">Reference proteome</keyword>
<dbReference type="Proteomes" id="UP001219355">
    <property type="component" value="Chromosome 5"/>
</dbReference>
<comment type="similarity">
    <text evidence="2 4">Belongs to the Mediator complex subunit 20 family.</text>
</comment>
<name>A0AAF0DRP0_9EURO</name>
<comment type="subcellular location">
    <subcellularLocation>
        <location evidence="1 4">Nucleus</location>
    </subcellularLocation>
</comment>
<protein>
    <recommendedName>
        <fullName evidence="4">Mediator of RNA polymerase II transcription subunit 20</fullName>
    </recommendedName>
    <alternativeName>
        <fullName evidence="4">Mediator complex subunit 20</fullName>
    </alternativeName>
</protein>
<sequence length="357" mass="38824">MPVTGVFFIPANPNSATALATVVNQLRTAYDAVPSGRWALEHKLLRDTPSCLPPSSYAPLPQLQPRFMHFLSLSHFQSHGFVYISDRPSPDPWETPQPQPTPASIPTPSAQQQQQPVPASHASADQLVKEEDSQQLPHASSSWTMITPEPASFNSLLAMTLRACEPLWCHRHTMVVAAGTVFEAGDFRIRIGDVRQTQPAQRLRGCLVEIEYRGPGKASTPPANNNNNDDDGSTNWFLPPSESATAMAASLAEDGFSAFPSPAAAAAATAPAADVEEDLLTEEDWEVGEKLIREFWSRFAIAGAREAIRVPGLLTEVQKARAKGTKRVTTVDAGVFNTGIAGADLARQYMELLRFNR</sequence>
<dbReference type="Pfam" id="PF08612">
    <property type="entry name" value="Med20"/>
    <property type="match status" value="1"/>
</dbReference>
<evidence type="ECO:0000256" key="4">
    <source>
        <dbReference type="RuleBase" id="RU364152"/>
    </source>
</evidence>
<feature type="compositionally biased region" description="Polar residues" evidence="5">
    <location>
        <begin position="134"/>
        <end position="144"/>
    </location>
</feature>
<evidence type="ECO:0000256" key="1">
    <source>
        <dbReference type="ARBA" id="ARBA00004123"/>
    </source>
</evidence>
<evidence type="ECO:0000313" key="7">
    <source>
        <dbReference type="Proteomes" id="UP001219355"/>
    </source>
</evidence>
<dbReference type="GO" id="GO:0003712">
    <property type="term" value="F:transcription coregulator activity"/>
    <property type="evidence" value="ECO:0007669"/>
    <property type="project" value="InterPro"/>
</dbReference>
<comment type="function">
    <text evidence="4">Component of the Mediator complex, a coactivator involved in the regulated transcription of nearly all RNA polymerase II-dependent genes. Mediator functions as a bridge to convey information from gene-specific regulatory proteins to the basal RNA polymerase II transcription machinery. Mediator is recruited to promoters by direct interactions with regulatory proteins and serves as a scaffold for the assembly of a functional preinitiation complex with RNA polymerase II and the general transcription factors.</text>
</comment>
<dbReference type="InterPro" id="IPR013921">
    <property type="entry name" value="Mediator_Med20"/>
</dbReference>
<reference evidence="6" key="1">
    <citation type="submission" date="2023-03" db="EMBL/GenBank/DDBJ databases">
        <title>Emydomyces testavorans Genome Sequence.</title>
        <authorList>
            <person name="Hoyer L."/>
        </authorList>
    </citation>
    <scope>NUCLEOTIDE SEQUENCE</scope>
    <source>
        <strain evidence="6">16-2883</strain>
    </source>
</reference>
<dbReference type="AlphaFoldDB" id="A0AAF0DRP0"/>
<accession>A0AAF0DRP0</accession>
<evidence type="ECO:0000313" key="6">
    <source>
        <dbReference type="EMBL" id="WEW61730.1"/>
    </source>
</evidence>
<keyword evidence="4" id="KW-0010">Activator</keyword>
<evidence type="ECO:0000256" key="5">
    <source>
        <dbReference type="SAM" id="MobiDB-lite"/>
    </source>
</evidence>
<organism evidence="6 7">
    <name type="scientific">Emydomyces testavorans</name>
    <dbReference type="NCBI Taxonomy" id="2070801"/>
    <lineage>
        <taxon>Eukaryota</taxon>
        <taxon>Fungi</taxon>
        <taxon>Dikarya</taxon>
        <taxon>Ascomycota</taxon>
        <taxon>Pezizomycotina</taxon>
        <taxon>Eurotiomycetes</taxon>
        <taxon>Eurotiomycetidae</taxon>
        <taxon>Onygenales</taxon>
        <taxon>Nannizziopsiaceae</taxon>
        <taxon>Emydomyces</taxon>
    </lineage>
</organism>
<gene>
    <name evidence="4" type="primary">MED20</name>
    <name evidence="6" type="ORF">PRK78_007224</name>
</gene>
<feature type="region of interest" description="Disordered" evidence="5">
    <location>
        <begin position="87"/>
        <end position="144"/>
    </location>
</feature>
<dbReference type="GO" id="GO:0016592">
    <property type="term" value="C:mediator complex"/>
    <property type="evidence" value="ECO:0007669"/>
    <property type="project" value="InterPro"/>
</dbReference>
<evidence type="ECO:0000256" key="2">
    <source>
        <dbReference type="ARBA" id="ARBA00010743"/>
    </source>
</evidence>
<keyword evidence="3 4" id="KW-0539">Nucleus</keyword>
<keyword evidence="4" id="KW-0804">Transcription</keyword>
<feature type="compositionally biased region" description="Low complexity" evidence="5">
    <location>
        <begin position="106"/>
        <end position="124"/>
    </location>
</feature>
<dbReference type="EMBL" id="CP120631">
    <property type="protein sequence ID" value="WEW61730.1"/>
    <property type="molecule type" value="Genomic_DNA"/>
</dbReference>
<proteinExistence type="inferred from homology"/>
<evidence type="ECO:0000256" key="3">
    <source>
        <dbReference type="ARBA" id="ARBA00023242"/>
    </source>
</evidence>
<comment type="subunit">
    <text evidence="4">Component of the Mediator complex.</text>
</comment>
<feature type="region of interest" description="Disordered" evidence="5">
    <location>
        <begin position="214"/>
        <end position="236"/>
    </location>
</feature>
<feature type="compositionally biased region" description="Pro residues" evidence="5">
    <location>
        <begin position="90"/>
        <end position="105"/>
    </location>
</feature>